<keyword evidence="2" id="KW-1185">Reference proteome</keyword>
<dbReference type="EMBL" id="JACRTE010000019">
    <property type="protein sequence ID" value="MBC8597276.1"/>
    <property type="molecule type" value="Genomic_DNA"/>
</dbReference>
<protein>
    <submittedName>
        <fullName evidence="1">Uncharacterized protein</fullName>
    </submittedName>
</protein>
<dbReference type="AlphaFoldDB" id="A0A926FCA7"/>
<reference evidence="1" key="1">
    <citation type="submission" date="2020-08" db="EMBL/GenBank/DDBJ databases">
        <title>Genome public.</title>
        <authorList>
            <person name="Liu C."/>
            <person name="Sun Q."/>
        </authorList>
    </citation>
    <scope>NUCLEOTIDE SEQUENCE</scope>
    <source>
        <strain evidence="1">NSJ-50</strain>
    </source>
</reference>
<sequence>MLENLYTTKMSANKKTLQNRFTKIRRKSGRISKIMALVMSCAVAVTMLGATIVMAAVGSDGLEYWNKNEIYFLGSVSFTANTSGKNVPYWVNEDVAGDDGNVSVTIRNYQMRRKTSGYVSLCTIAELSGGNGTTRLYSISGGGINRAASFDSNRNLISGGATSSLNYPYSSSYRFIEAAENGGLLEYAKPFVENGMLDSESGKRKCVRVEFGIDEQKNICAIRLNLCLTDEINPYDIQRNDNFDAIDASADSLNIIGTIGDKAEDFFNCGWCMYFTDFERDYRNIENSDVKISVEKAVPEEIIINTDINLENAEYVNVTILDNKNNTVTIQGEPASLNRHTIIKQYKMFDGNTAFNSNEKYRICIGVLDKNNNLLCRWQEYVTIQ</sequence>
<evidence type="ECO:0000313" key="1">
    <source>
        <dbReference type="EMBL" id="MBC8597276.1"/>
    </source>
</evidence>
<accession>A0A926FCA7</accession>
<dbReference type="RefSeq" id="WP_262432588.1">
    <property type="nucleotide sequence ID" value="NZ_JACRTE010000019.1"/>
</dbReference>
<gene>
    <name evidence="1" type="ORF">H8706_10430</name>
</gene>
<name>A0A926FCA7_9FIRM</name>
<evidence type="ECO:0000313" key="2">
    <source>
        <dbReference type="Proteomes" id="UP000647416"/>
    </source>
</evidence>
<proteinExistence type="predicted"/>
<organism evidence="1 2">
    <name type="scientific">Qingrenia yutianensis</name>
    <dbReference type="NCBI Taxonomy" id="2763676"/>
    <lineage>
        <taxon>Bacteria</taxon>
        <taxon>Bacillati</taxon>
        <taxon>Bacillota</taxon>
        <taxon>Clostridia</taxon>
        <taxon>Eubacteriales</taxon>
        <taxon>Oscillospiraceae</taxon>
        <taxon>Qingrenia</taxon>
    </lineage>
</organism>
<comment type="caution">
    <text evidence="1">The sequence shown here is derived from an EMBL/GenBank/DDBJ whole genome shotgun (WGS) entry which is preliminary data.</text>
</comment>
<dbReference type="Proteomes" id="UP000647416">
    <property type="component" value="Unassembled WGS sequence"/>
</dbReference>